<evidence type="ECO:0000313" key="8">
    <source>
        <dbReference type="Proteomes" id="UP000618931"/>
    </source>
</evidence>
<dbReference type="EMBL" id="JADQDM010000002">
    <property type="protein sequence ID" value="MBF9220420.1"/>
    <property type="molecule type" value="Genomic_DNA"/>
</dbReference>
<protein>
    <submittedName>
        <fullName evidence="7">2OG-Fe(II) oxygenase</fullName>
    </submittedName>
</protein>
<comment type="caution">
    <text evidence="7">The sequence shown here is derived from an EMBL/GenBank/DDBJ whole genome shotgun (WGS) entry which is preliminary data.</text>
</comment>
<dbReference type="Pfam" id="PF13640">
    <property type="entry name" value="2OG-FeII_Oxy_3"/>
    <property type="match status" value="1"/>
</dbReference>
<dbReference type="InterPro" id="IPR006620">
    <property type="entry name" value="Pro_4_hyd_alph"/>
</dbReference>
<name>A0ABS0I0E5_9BACT</name>
<sequence>MLVHRLTDSILEIPDFLSPAECAALIARSEQLGYAEAGVATSAGSELIKGIRNNFRLEYADAALADSFWLRARQFLPTEPDGAPAVGLHDHFRFYRYDVGERFNKHKDGRIRPSADIASRWTFLLYLNDGFVGGETEFETLTVAPQRGAALCFRHELRHKGCAVTEGRKYVLRTDVLYRGS</sequence>
<keyword evidence="8" id="KW-1185">Reference proteome</keyword>
<evidence type="ECO:0000256" key="1">
    <source>
        <dbReference type="ARBA" id="ARBA00001961"/>
    </source>
</evidence>
<evidence type="ECO:0000256" key="2">
    <source>
        <dbReference type="ARBA" id="ARBA00022723"/>
    </source>
</evidence>
<keyword evidence="5" id="KW-0408">Iron</keyword>
<dbReference type="Proteomes" id="UP000618931">
    <property type="component" value="Unassembled WGS sequence"/>
</dbReference>
<evidence type="ECO:0000259" key="6">
    <source>
        <dbReference type="SMART" id="SM00702"/>
    </source>
</evidence>
<dbReference type="PANTHER" id="PTHR10869">
    <property type="entry name" value="PROLYL 4-HYDROXYLASE ALPHA SUBUNIT"/>
    <property type="match status" value="1"/>
</dbReference>
<keyword evidence="4" id="KW-0560">Oxidoreductase</keyword>
<dbReference type="RefSeq" id="WP_196291878.1">
    <property type="nucleotide sequence ID" value="NZ_JADQDM010000002.1"/>
</dbReference>
<keyword evidence="3" id="KW-0223">Dioxygenase</keyword>
<dbReference type="PANTHER" id="PTHR10869:SF236">
    <property type="entry name" value="PROLYL 4-HYDROXYLASE ALPHA SUBUNIT DOMAIN-CONTAINING PROTEIN"/>
    <property type="match status" value="1"/>
</dbReference>
<keyword evidence="2" id="KW-0479">Metal-binding</keyword>
<dbReference type="Gene3D" id="2.60.120.620">
    <property type="entry name" value="q2cbj1_9rhob like domain"/>
    <property type="match status" value="1"/>
</dbReference>
<dbReference type="InterPro" id="IPR045054">
    <property type="entry name" value="P4HA-like"/>
</dbReference>
<evidence type="ECO:0000256" key="5">
    <source>
        <dbReference type="ARBA" id="ARBA00023004"/>
    </source>
</evidence>
<reference evidence="7 8" key="1">
    <citation type="submission" date="2020-11" db="EMBL/GenBank/DDBJ databases">
        <authorList>
            <person name="Kim M.K."/>
        </authorList>
    </citation>
    <scope>NUCLEOTIDE SEQUENCE [LARGE SCALE GENOMIC DNA]</scope>
    <source>
        <strain evidence="7 8">BT662</strain>
    </source>
</reference>
<organism evidence="7 8">
    <name type="scientific">Hymenobacter ruricola</name>
    <dbReference type="NCBI Taxonomy" id="2791023"/>
    <lineage>
        <taxon>Bacteria</taxon>
        <taxon>Pseudomonadati</taxon>
        <taxon>Bacteroidota</taxon>
        <taxon>Cytophagia</taxon>
        <taxon>Cytophagales</taxon>
        <taxon>Hymenobacteraceae</taxon>
        <taxon>Hymenobacter</taxon>
    </lineage>
</organism>
<accession>A0ABS0I0E5</accession>
<evidence type="ECO:0000313" key="7">
    <source>
        <dbReference type="EMBL" id="MBF9220420.1"/>
    </source>
</evidence>
<evidence type="ECO:0000256" key="4">
    <source>
        <dbReference type="ARBA" id="ARBA00023002"/>
    </source>
</evidence>
<gene>
    <name evidence="7" type="ORF">I2H31_04835</name>
</gene>
<feature type="domain" description="Prolyl 4-hydroxylase alpha subunit" evidence="6">
    <location>
        <begin position="8"/>
        <end position="177"/>
    </location>
</feature>
<dbReference type="SMART" id="SM00702">
    <property type="entry name" value="P4Hc"/>
    <property type="match status" value="1"/>
</dbReference>
<proteinExistence type="predicted"/>
<evidence type="ECO:0000256" key="3">
    <source>
        <dbReference type="ARBA" id="ARBA00022964"/>
    </source>
</evidence>
<dbReference type="InterPro" id="IPR044862">
    <property type="entry name" value="Pro_4_hyd_alph_FE2OG_OXY"/>
</dbReference>
<comment type="cofactor">
    <cofactor evidence="1">
        <name>L-ascorbate</name>
        <dbReference type="ChEBI" id="CHEBI:38290"/>
    </cofactor>
</comment>